<keyword evidence="3" id="KW-0963">Cytoplasm</keyword>
<dbReference type="AlphaFoldDB" id="A0A1S3HPJ2"/>
<evidence type="ECO:0000256" key="7">
    <source>
        <dbReference type="ARBA" id="ARBA00022737"/>
    </source>
</evidence>
<sequence length="383" mass="42345">MKGKVSYWLLSMVIFMKIFTTLDATGKIAVRLTSFKNENYFDFNGYCCESTRWMTSCTQSCDSAFKLCFDTALGFDTLSYCAYGSVGYIGNIPDRYITFRDHSLFSKPFKASFTTWPGSSKLKIGVIDRDGSLADSDMVDYLWTFIITKAAASESSAPWTSRLIKGTRKREPTTLLLEFAVYCDPGWKGADCNECAVNHCKNGGTCSYNSAKRQKHCTCPVGYTGTLCEVSIDDCASRPCLNGGTCYDNVNSYTCQCPRGFKGTNCEINIDDCASSPCKYGATCIDGVHSYTCKCASGFLGRHCENFDLCYFNPCKNGAKCIDNTNSYSCQCREGFQGSRCETATCTPNPCKNNSYCQLKGGTYECFCTNGYYGTQCELKVTT</sequence>
<keyword evidence="12" id="KW-0472">Membrane</keyword>
<dbReference type="SMART" id="SM00181">
    <property type="entry name" value="EGF"/>
    <property type="match status" value="5"/>
</dbReference>
<evidence type="ECO:0000256" key="12">
    <source>
        <dbReference type="SAM" id="Phobius"/>
    </source>
</evidence>
<dbReference type="InterPro" id="IPR013032">
    <property type="entry name" value="EGF-like_CS"/>
</dbReference>
<keyword evidence="12" id="KW-0812">Transmembrane</keyword>
<dbReference type="InterPro" id="IPR000742">
    <property type="entry name" value="EGF"/>
</dbReference>
<reference evidence="15" key="1">
    <citation type="submission" date="2025-08" db="UniProtKB">
        <authorList>
            <consortium name="RefSeq"/>
        </authorList>
    </citation>
    <scope>IDENTIFICATION</scope>
    <source>
        <tissue evidence="15">Gonads</tissue>
    </source>
</reference>
<dbReference type="SUPFAM" id="SSF57196">
    <property type="entry name" value="EGF/Laminin"/>
    <property type="match status" value="2"/>
</dbReference>
<dbReference type="InterPro" id="IPR000152">
    <property type="entry name" value="EGF-type_Asp/Asn_hydroxyl_site"/>
</dbReference>
<keyword evidence="6" id="KW-0732">Signal</keyword>
<feature type="domain" description="EGF-like" evidence="13">
    <location>
        <begin position="343"/>
        <end position="378"/>
    </location>
</feature>
<evidence type="ECO:0000259" key="13">
    <source>
        <dbReference type="PROSITE" id="PS50026"/>
    </source>
</evidence>
<feature type="domain" description="EGF-like" evidence="13">
    <location>
        <begin position="306"/>
        <end position="342"/>
    </location>
</feature>
<keyword evidence="7" id="KW-0677">Repeat</keyword>
<dbReference type="InterPro" id="IPR051022">
    <property type="entry name" value="Notch_Cell-Fate_Det"/>
</dbReference>
<evidence type="ECO:0000256" key="5">
    <source>
        <dbReference type="ARBA" id="ARBA00022536"/>
    </source>
</evidence>
<feature type="disulfide bond" evidence="11">
    <location>
        <begin position="368"/>
        <end position="377"/>
    </location>
</feature>
<keyword evidence="8" id="KW-0106">Calcium</keyword>
<keyword evidence="5 11" id="KW-0245">EGF-like domain</keyword>
<evidence type="ECO:0000256" key="11">
    <source>
        <dbReference type="PROSITE-ProRule" id="PRU00076"/>
    </source>
</evidence>
<dbReference type="InterPro" id="IPR009030">
    <property type="entry name" value="Growth_fac_rcpt_cys_sf"/>
</dbReference>
<dbReference type="Pfam" id="PF00008">
    <property type="entry name" value="EGF"/>
    <property type="match status" value="2"/>
</dbReference>
<dbReference type="PROSITE" id="PS00010">
    <property type="entry name" value="ASX_HYDROXYL"/>
    <property type="match status" value="3"/>
</dbReference>
<keyword evidence="4" id="KW-0964">Secreted</keyword>
<evidence type="ECO:0000256" key="1">
    <source>
        <dbReference type="ARBA" id="ARBA00004496"/>
    </source>
</evidence>
<evidence type="ECO:0000256" key="10">
    <source>
        <dbReference type="ARBA" id="ARBA00023180"/>
    </source>
</evidence>
<keyword evidence="9 11" id="KW-1015">Disulfide bond</keyword>
<dbReference type="FunFam" id="2.10.25.10:FF:000472">
    <property type="entry name" value="Uncharacterized protein, isoform A"/>
    <property type="match status" value="1"/>
</dbReference>
<dbReference type="PANTHER" id="PTHR24049">
    <property type="entry name" value="CRUMBS FAMILY MEMBER"/>
    <property type="match status" value="1"/>
</dbReference>
<proteinExistence type="predicted"/>
<keyword evidence="12" id="KW-1133">Transmembrane helix</keyword>
<protein>
    <submittedName>
        <fullName evidence="15">Delta-like protein D</fullName>
    </submittedName>
</protein>
<dbReference type="PROSITE" id="PS01187">
    <property type="entry name" value="EGF_CA"/>
    <property type="match status" value="1"/>
</dbReference>
<dbReference type="GeneID" id="106156306"/>
<gene>
    <name evidence="15" type="primary">LOC106156306</name>
</gene>
<comment type="subcellular location">
    <subcellularLocation>
        <location evidence="1">Cytoplasm</location>
    </subcellularLocation>
    <subcellularLocation>
        <location evidence="2">Secreted</location>
    </subcellularLocation>
</comment>
<evidence type="ECO:0000256" key="3">
    <source>
        <dbReference type="ARBA" id="ARBA00022490"/>
    </source>
</evidence>
<evidence type="ECO:0000313" key="14">
    <source>
        <dbReference type="Proteomes" id="UP000085678"/>
    </source>
</evidence>
<name>A0A1S3HPJ2_LINAN</name>
<dbReference type="OrthoDB" id="283575at2759"/>
<dbReference type="PROSITE" id="PS00022">
    <property type="entry name" value="EGF_1"/>
    <property type="match status" value="5"/>
</dbReference>
<feature type="domain" description="EGF-like" evidence="13">
    <location>
        <begin position="191"/>
        <end position="229"/>
    </location>
</feature>
<dbReference type="FunFam" id="2.10.25.10:FF:000122">
    <property type="entry name" value="Protein crumbs homolog 2"/>
    <property type="match status" value="1"/>
</dbReference>
<evidence type="ECO:0000313" key="15">
    <source>
        <dbReference type="RefSeq" id="XP_013386954.1"/>
    </source>
</evidence>
<dbReference type="Proteomes" id="UP000085678">
    <property type="component" value="Unplaced"/>
</dbReference>
<keyword evidence="14" id="KW-1185">Reference proteome</keyword>
<evidence type="ECO:0000256" key="2">
    <source>
        <dbReference type="ARBA" id="ARBA00004613"/>
    </source>
</evidence>
<dbReference type="InterPro" id="IPR001881">
    <property type="entry name" value="EGF-like_Ca-bd_dom"/>
</dbReference>
<evidence type="ECO:0000256" key="8">
    <source>
        <dbReference type="ARBA" id="ARBA00022837"/>
    </source>
</evidence>
<dbReference type="PROSITE" id="PS50026">
    <property type="entry name" value="EGF_3"/>
    <property type="match status" value="5"/>
</dbReference>
<feature type="domain" description="EGF-like" evidence="13">
    <location>
        <begin position="269"/>
        <end position="305"/>
    </location>
</feature>
<dbReference type="PROSITE" id="PS01186">
    <property type="entry name" value="EGF_2"/>
    <property type="match status" value="5"/>
</dbReference>
<dbReference type="SMART" id="SM00179">
    <property type="entry name" value="EGF_CA"/>
    <property type="match status" value="5"/>
</dbReference>
<evidence type="ECO:0000256" key="4">
    <source>
        <dbReference type="ARBA" id="ARBA00022525"/>
    </source>
</evidence>
<dbReference type="STRING" id="7574.A0A1S3HPJ2"/>
<dbReference type="CDD" id="cd00054">
    <property type="entry name" value="EGF_CA"/>
    <property type="match status" value="5"/>
</dbReference>
<dbReference type="KEGG" id="lak:106156306"/>
<feature type="disulfide bond" evidence="11">
    <location>
        <begin position="219"/>
        <end position="228"/>
    </location>
</feature>
<feature type="disulfide bond" evidence="11">
    <location>
        <begin position="332"/>
        <end position="341"/>
    </location>
</feature>
<evidence type="ECO:0000256" key="6">
    <source>
        <dbReference type="ARBA" id="ARBA00022729"/>
    </source>
</evidence>
<dbReference type="PANTHER" id="PTHR24049:SF35">
    <property type="entry name" value="EGF-LIKE DOMAIN-CONTAINING PROTEIN"/>
    <property type="match status" value="1"/>
</dbReference>
<dbReference type="GO" id="GO:0005509">
    <property type="term" value="F:calcium ion binding"/>
    <property type="evidence" value="ECO:0007669"/>
    <property type="project" value="InterPro"/>
</dbReference>
<feature type="disulfide bond" evidence="11">
    <location>
        <begin position="295"/>
        <end position="304"/>
    </location>
</feature>
<feature type="transmembrane region" description="Helical" evidence="12">
    <location>
        <begin position="6"/>
        <end position="26"/>
    </location>
</feature>
<dbReference type="Gene3D" id="2.60.40.3510">
    <property type="match status" value="1"/>
</dbReference>
<dbReference type="Gene3D" id="2.10.25.10">
    <property type="entry name" value="Laminin"/>
    <property type="match status" value="5"/>
</dbReference>
<dbReference type="InParanoid" id="A0A1S3HPJ2"/>
<dbReference type="GO" id="GO:0005576">
    <property type="term" value="C:extracellular region"/>
    <property type="evidence" value="ECO:0007669"/>
    <property type="project" value="UniProtKB-SubCell"/>
</dbReference>
<comment type="caution">
    <text evidence="11">Lacks conserved residue(s) required for the propagation of feature annotation.</text>
</comment>
<dbReference type="FunFam" id="2.10.25.10:FF:000425">
    <property type="entry name" value="Eyes shut homolog"/>
    <property type="match status" value="1"/>
</dbReference>
<keyword evidence="10" id="KW-0325">Glycoprotein</keyword>
<evidence type="ECO:0000256" key="9">
    <source>
        <dbReference type="ARBA" id="ARBA00023157"/>
    </source>
</evidence>
<dbReference type="Pfam" id="PF12661">
    <property type="entry name" value="hEGF"/>
    <property type="match status" value="2"/>
</dbReference>
<organism evidence="14 15">
    <name type="scientific">Lingula anatina</name>
    <name type="common">Brachiopod</name>
    <name type="synonym">Lingula unguis</name>
    <dbReference type="NCBI Taxonomy" id="7574"/>
    <lineage>
        <taxon>Eukaryota</taxon>
        <taxon>Metazoa</taxon>
        <taxon>Spiralia</taxon>
        <taxon>Lophotrochozoa</taxon>
        <taxon>Brachiopoda</taxon>
        <taxon>Linguliformea</taxon>
        <taxon>Lingulata</taxon>
        <taxon>Lingulida</taxon>
        <taxon>Linguloidea</taxon>
        <taxon>Lingulidae</taxon>
        <taxon>Lingula</taxon>
    </lineage>
</organism>
<dbReference type="GO" id="GO:0005737">
    <property type="term" value="C:cytoplasm"/>
    <property type="evidence" value="ECO:0007669"/>
    <property type="project" value="UniProtKB-SubCell"/>
</dbReference>
<dbReference type="InterPro" id="IPR018097">
    <property type="entry name" value="EGF_Ca-bd_CS"/>
</dbReference>
<accession>A0A1S3HPJ2</accession>
<feature type="domain" description="EGF-like" evidence="13">
    <location>
        <begin position="231"/>
        <end position="267"/>
    </location>
</feature>
<dbReference type="PRINTS" id="PR00010">
    <property type="entry name" value="EGFBLOOD"/>
</dbReference>
<feature type="disulfide bond" evidence="11">
    <location>
        <begin position="257"/>
        <end position="266"/>
    </location>
</feature>
<feature type="disulfide bond" evidence="11">
    <location>
        <begin position="200"/>
        <end position="217"/>
    </location>
</feature>
<dbReference type="RefSeq" id="XP_013386954.1">
    <property type="nucleotide sequence ID" value="XM_013531500.1"/>
</dbReference>
<dbReference type="SUPFAM" id="SSF57184">
    <property type="entry name" value="Growth factor receptor domain"/>
    <property type="match status" value="1"/>
</dbReference>